<dbReference type="SMART" id="SM00530">
    <property type="entry name" value="HTH_XRE"/>
    <property type="match status" value="1"/>
</dbReference>
<dbReference type="InterPro" id="IPR001387">
    <property type="entry name" value="Cro/C1-type_HTH"/>
</dbReference>
<accession>A0A5D0WQK4</accession>
<gene>
    <name evidence="2" type="ORF">FXB42_06775</name>
</gene>
<reference evidence="2 3" key="1">
    <citation type="submission" date="2019-08" db="EMBL/GenBank/DDBJ databases">
        <title>Isolation and enrichment of carboxydotrophic bacteria from anaerobic sludge for the production of bio-based chemicals from syngas.</title>
        <authorList>
            <person name="Antares A.L."/>
            <person name="Moreira J."/>
            <person name="Diender M."/>
            <person name="Parshina S.N."/>
            <person name="Stams A.J.M."/>
            <person name="Alves M."/>
            <person name="Alves J.I."/>
            <person name="Sousa D.Z."/>
        </authorList>
    </citation>
    <scope>NUCLEOTIDE SEQUENCE [LARGE SCALE GENOMIC DNA]</scope>
    <source>
        <strain evidence="2 3">JM</strain>
    </source>
</reference>
<proteinExistence type="predicted"/>
<dbReference type="SUPFAM" id="SSF47413">
    <property type="entry name" value="lambda repressor-like DNA-binding domains"/>
    <property type="match status" value="1"/>
</dbReference>
<sequence length="66" mass="7496">MNSEKIGKLLTTLRGEKALRDIAAELGLSPAAIRQYESGNRIPRDDIKEKIAKLYNKTVQEIFYSE</sequence>
<feature type="domain" description="HTH cro/C1-type" evidence="1">
    <location>
        <begin position="19"/>
        <end position="62"/>
    </location>
</feature>
<dbReference type="RefSeq" id="WP_148637256.1">
    <property type="nucleotide sequence ID" value="NZ_VSLA01000011.1"/>
</dbReference>
<evidence type="ECO:0000259" key="1">
    <source>
        <dbReference type="PROSITE" id="PS50943"/>
    </source>
</evidence>
<dbReference type="Proteomes" id="UP000322619">
    <property type="component" value="Unassembled WGS sequence"/>
</dbReference>
<dbReference type="PROSITE" id="PS50943">
    <property type="entry name" value="HTH_CROC1"/>
    <property type="match status" value="1"/>
</dbReference>
<dbReference type="AlphaFoldDB" id="A0A5D0WQK4"/>
<dbReference type="Gene3D" id="1.10.260.40">
    <property type="entry name" value="lambda repressor-like DNA-binding domains"/>
    <property type="match status" value="1"/>
</dbReference>
<dbReference type="InterPro" id="IPR010982">
    <property type="entry name" value="Lambda_DNA-bd_dom_sf"/>
</dbReference>
<protein>
    <submittedName>
        <fullName evidence="2">Helix-turn-helix transcriptional regulator</fullName>
    </submittedName>
</protein>
<dbReference type="EMBL" id="VSLA01000011">
    <property type="protein sequence ID" value="TYC86384.1"/>
    <property type="molecule type" value="Genomic_DNA"/>
</dbReference>
<dbReference type="Pfam" id="PF01381">
    <property type="entry name" value="HTH_3"/>
    <property type="match status" value="1"/>
</dbReference>
<dbReference type="GO" id="GO:0003677">
    <property type="term" value="F:DNA binding"/>
    <property type="evidence" value="ECO:0007669"/>
    <property type="project" value="InterPro"/>
</dbReference>
<organism evidence="2 3">
    <name type="scientific">Acetobacterium wieringae</name>
    <dbReference type="NCBI Taxonomy" id="52694"/>
    <lineage>
        <taxon>Bacteria</taxon>
        <taxon>Bacillati</taxon>
        <taxon>Bacillota</taxon>
        <taxon>Clostridia</taxon>
        <taxon>Eubacteriales</taxon>
        <taxon>Eubacteriaceae</taxon>
        <taxon>Acetobacterium</taxon>
    </lineage>
</organism>
<comment type="caution">
    <text evidence="2">The sequence shown here is derived from an EMBL/GenBank/DDBJ whole genome shotgun (WGS) entry which is preliminary data.</text>
</comment>
<name>A0A5D0WQK4_9FIRM</name>
<evidence type="ECO:0000313" key="2">
    <source>
        <dbReference type="EMBL" id="TYC86384.1"/>
    </source>
</evidence>
<evidence type="ECO:0000313" key="3">
    <source>
        <dbReference type="Proteomes" id="UP000322619"/>
    </source>
</evidence>
<dbReference type="CDD" id="cd00093">
    <property type="entry name" value="HTH_XRE"/>
    <property type="match status" value="1"/>
</dbReference>